<dbReference type="EMBL" id="JAHOEP010000022">
    <property type="protein sequence ID" value="MBV3408535.1"/>
    <property type="molecule type" value="Genomic_DNA"/>
</dbReference>
<dbReference type="RefSeq" id="WP_217326649.1">
    <property type="nucleotide sequence ID" value="NZ_JAHOEK010000022.1"/>
</dbReference>
<reference evidence="1" key="1">
    <citation type="submission" date="2021-06" db="EMBL/GenBank/DDBJ databases">
        <title>Collection of gut derived symbiotic bacterial strains cultured from healthy donors.</title>
        <authorList>
            <person name="Lin H."/>
            <person name="Littmann E."/>
            <person name="Pamer E.G."/>
        </authorList>
    </citation>
    <scope>NUCLEOTIDE SEQUENCE</scope>
    <source>
        <strain evidence="1">MSK.21.60</strain>
    </source>
</reference>
<sequence>MTKDELYDKLIAMLPVENKDDKEFRVLLSDCFRTYQSYLDDTPEVEMEVKKEVTHICETLKEIVKAQYKGLHSQAFSKLSNLFYGTSGHKGLSEVLPVTELDEHCSFFRARTHSGNGKFTYEDMFHIPFDKRGIVKTQRYSFPGYPCLYVGATTYACWEELHRVDFDLCMFSRIETQKKIALLNMRIPSKAKYDEDIKAVLYLMPLLIASMVIVKKLDAVFKPEYIVPQLMSEWIISHNDKKETRKDDSFVYGICYTSSLKTDEFEFPTWTLDNIALFPIDVLSNKNHCPKLSEIFYITSPTCNEYEKLKCGYDIDGGHAGYESREKELEANYISSDFYNLEKRLKDITKFPLHKMS</sequence>
<organism evidence="1 2">
    <name type="scientific">Segatella copri</name>
    <dbReference type="NCBI Taxonomy" id="165179"/>
    <lineage>
        <taxon>Bacteria</taxon>
        <taxon>Pseudomonadati</taxon>
        <taxon>Bacteroidota</taxon>
        <taxon>Bacteroidia</taxon>
        <taxon>Bacteroidales</taxon>
        <taxon>Prevotellaceae</taxon>
        <taxon>Segatella</taxon>
    </lineage>
</organism>
<evidence type="ECO:0000313" key="1">
    <source>
        <dbReference type="EMBL" id="MBV3408535.1"/>
    </source>
</evidence>
<accession>A0AAW4NG05</accession>
<name>A0AAW4NG05_9BACT</name>
<protein>
    <recommendedName>
        <fullName evidence="3">RES domain-containing protein</fullName>
    </recommendedName>
</protein>
<proteinExistence type="predicted"/>
<dbReference type="Proteomes" id="UP001196316">
    <property type="component" value="Unassembled WGS sequence"/>
</dbReference>
<comment type="caution">
    <text evidence="1">The sequence shown here is derived from an EMBL/GenBank/DDBJ whole genome shotgun (WGS) entry which is preliminary data.</text>
</comment>
<evidence type="ECO:0000313" key="2">
    <source>
        <dbReference type="Proteomes" id="UP001196316"/>
    </source>
</evidence>
<gene>
    <name evidence="1" type="ORF">KSW80_09020</name>
</gene>
<dbReference type="AlphaFoldDB" id="A0AAW4NG05"/>
<evidence type="ECO:0008006" key="3">
    <source>
        <dbReference type="Google" id="ProtNLM"/>
    </source>
</evidence>